<organism evidence="1 2">
    <name type="scientific">Cetraspora pellucida</name>
    <dbReference type="NCBI Taxonomy" id="1433469"/>
    <lineage>
        <taxon>Eukaryota</taxon>
        <taxon>Fungi</taxon>
        <taxon>Fungi incertae sedis</taxon>
        <taxon>Mucoromycota</taxon>
        <taxon>Glomeromycotina</taxon>
        <taxon>Glomeromycetes</taxon>
        <taxon>Diversisporales</taxon>
        <taxon>Gigasporaceae</taxon>
        <taxon>Cetraspora</taxon>
    </lineage>
</organism>
<accession>A0A9N9INZ8</accession>
<evidence type="ECO:0000313" key="2">
    <source>
        <dbReference type="Proteomes" id="UP000789759"/>
    </source>
</evidence>
<protein>
    <submittedName>
        <fullName evidence="1">8127_t:CDS:1</fullName>
    </submittedName>
</protein>
<reference evidence="1" key="1">
    <citation type="submission" date="2021-06" db="EMBL/GenBank/DDBJ databases">
        <authorList>
            <person name="Kallberg Y."/>
            <person name="Tangrot J."/>
            <person name="Rosling A."/>
        </authorList>
    </citation>
    <scope>NUCLEOTIDE SEQUENCE</scope>
    <source>
        <strain evidence="1">FL966</strain>
    </source>
</reference>
<gene>
    <name evidence="1" type="ORF">CPELLU_LOCUS14343</name>
</gene>
<proteinExistence type="predicted"/>
<evidence type="ECO:0000313" key="1">
    <source>
        <dbReference type="EMBL" id="CAG8745362.1"/>
    </source>
</evidence>
<sequence>MDQNECIQNDQSICNNCESDHENDANDQSDQELALSNNKKKSKIITKSKSSFKSSWLNDFKWLQYDKVSYSITYENEVSGCEFAFAISNIIKTEIWEEICKSVFFGIIIDE</sequence>
<dbReference type="OrthoDB" id="2431784at2759"/>
<comment type="caution">
    <text evidence="1">The sequence shown here is derived from an EMBL/GenBank/DDBJ whole genome shotgun (WGS) entry which is preliminary data.</text>
</comment>
<name>A0A9N9INZ8_9GLOM</name>
<dbReference type="AlphaFoldDB" id="A0A9N9INZ8"/>
<feature type="non-terminal residue" evidence="1">
    <location>
        <position position="1"/>
    </location>
</feature>
<dbReference type="EMBL" id="CAJVQA010016843">
    <property type="protein sequence ID" value="CAG8745362.1"/>
    <property type="molecule type" value="Genomic_DNA"/>
</dbReference>
<dbReference type="Proteomes" id="UP000789759">
    <property type="component" value="Unassembled WGS sequence"/>
</dbReference>
<keyword evidence="2" id="KW-1185">Reference proteome</keyword>